<accession>A0A381YTQ0</accession>
<evidence type="ECO:0008006" key="2">
    <source>
        <dbReference type="Google" id="ProtNLM"/>
    </source>
</evidence>
<gene>
    <name evidence="1" type="ORF">METZ01_LOCUS132855</name>
</gene>
<sequence>MASEVLKLATFRGDAASVQALLTVSAGHTYTVLSVTICETAGNAETFNLLIDDGGGGSDTYIYHTQALAAKATFEHTSKFVMEASDHLSIITASTSDIDVCVSYLDQTL</sequence>
<dbReference type="EMBL" id="UINC01018956">
    <property type="protein sequence ID" value="SVA80001.1"/>
    <property type="molecule type" value="Genomic_DNA"/>
</dbReference>
<name>A0A381YTQ0_9ZZZZ</name>
<evidence type="ECO:0000313" key="1">
    <source>
        <dbReference type="EMBL" id="SVA80001.1"/>
    </source>
</evidence>
<reference evidence="1" key="1">
    <citation type="submission" date="2018-05" db="EMBL/GenBank/DDBJ databases">
        <authorList>
            <person name="Lanie J.A."/>
            <person name="Ng W.-L."/>
            <person name="Kazmierczak K.M."/>
            <person name="Andrzejewski T.M."/>
            <person name="Davidsen T.M."/>
            <person name="Wayne K.J."/>
            <person name="Tettelin H."/>
            <person name="Glass J.I."/>
            <person name="Rusch D."/>
            <person name="Podicherti R."/>
            <person name="Tsui H.-C.T."/>
            <person name="Winkler M.E."/>
        </authorList>
    </citation>
    <scope>NUCLEOTIDE SEQUENCE</scope>
</reference>
<dbReference type="AlphaFoldDB" id="A0A381YTQ0"/>
<protein>
    <recommendedName>
        <fullName evidence="2">PLAT domain-containing protein</fullName>
    </recommendedName>
</protein>
<organism evidence="1">
    <name type="scientific">marine metagenome</name>
    <dbReference type="NCBI Taxonomy" id="408172"/>
    <lineage>
        <taxon>unclassified sequences</taxon>
        <taxon>metagenomes</taxon>
        <taxon>ecological metagenomes</taxon>
    </lineage>
</organism>
<proteinExistence type="predicted"/>